<accession>A0AC34EZB9</accession>
<dbReference type="Proteomes" id="UP000887579">
    <property type="component" value="Unplaced"/>
</dbReference>
<dbReference type="WBParaSite" id="ES5_v2.g1007.t1">
    <property type="protein sequence ID" value="ES5_v2.g1007.t1"/>
    <property type="gene ID" value="ES5_v2.g1007"/>
</dbReference>
<evidence type="ECO:0000313" key="2">
    <source>
        <dbReference type="WBParaSite" id="ES5_v2.g1007.t1"/>
    </source>
</evidence>
<organism evidence="1 2">
    <name type="scientific">Panagrolaimus sp. ES5</name>
    <dbReference type="NCBI Taxonomy" id="591445"/>
    <lineage>
        <taxon>Eukaryota</taxon>
        <taxon>Metazoa</taxon>
        <taxon>Ecdysozoa</taxon>
        <taxon>Nematoda</taxon>
        <taxon>Chromadorea</taxon>
        <taxon>Rhabditida</taxon>
        <taxon>Tylenchina</taxon>
        <taxon>Panagrolaimomorpha</taxon>
        <taxon>Panagrolaimoidea</taxon>
        <taxon>Panagrolaimidae</taxon>
        <taxon>Panagrolaimus</taxon>
    </lineage>
</organism>
<name>A0AC34EZB9_9BILA</name>
<sequence length="461" mass="53520">MDDKTHRDFVGNSAQLEYHNQPYQNDPSQYYADEDDHYHTHQRHLPPFYDKQDENNFGYQLLPPKPSTYVGYPYEIKEDNQLPAKQYERKSVKEPKNQQQIPALQSSNNHPFYNETFQQNNYLSQKYEQNNYEFEDQSFQSSYNNAQKFIQPSLNGQINESTDYYQQQKTLNNYCHVTYSCYESNEYQHDEIDNNYHHRNLTTYHQSADPPTIFSSQHSSIVPPIPPVRISSLKQSSQKYNHEEYFENYHSGLNHATIEKLSSDGLKNDGQQSIYKKPVISPSFSFSNSNDSGFIDTTAAFVAANVKDNSPPRKMNNCEKQITQKQQKDETPAFHKYFKVDSQPHNLPKKSLHPKVVFESDKNNKNNNYHGKYRDEKYAFATSFSGNSTRRGGFSCTVNDHLKIYPSPKNNRNNKQSTITDNNNSQQLDASSKNSNSGVENKVQNKNTVFENSDVEIKVNG</sequence>
<protein>
    <submittedName>
        <fullName evidence="2">Uncharacterized protein</fullName>
    </submittedName>
</protein>
<reference evidence="2" key="1">
    <citation type="submission" date="2022-11" db="UniProtKB">
        <authorList>
            <consortium name="WormBaseParasite"/>
        </authorList>
    </citation>
    <scope>IDENTIFICATION</scope>
</reference>
<proteinExistence type="predicted"/>
<evidence type="ECO:0000313" key="1">
    <source>
        <dbReference type="Proteomes" id="UP000887579"/>
    </source>
</evidence>